<evidence type="ECO:0000313" key="3">
    <source>
        <dbReference type="Proteomes" id="UP001341840"/>
    </source>
</evidence>
<dbReference type="EMBL" id="JASCZI010000944">
    <property type="protein sequence ID" value="MED6113883.1"/>
    <property type="molecule type" value="Genomic_DNA"/>
</dbReference>
<name>A0ABU6QPU6_9FABA</name>
<sequence length="83" mass="9712">MSSSTTRRKRASAGRITETFQISPPPKKKDRQDDGRMRGKEEIQIEMIEALIRELLQKMKEEEGLEKNCQVEQKNYKKGEEKS</sequence>
<accession>A0ABU6QPU6</accession>
<protein>
    <submittedName>
        <fullName evidence="2">Uncharacterized protein</fullName>
    </submittedName>
</protein>
<evidence type="ECO:0000313" key="2">
    <source>
        <dbReference type="EMBL" id="MED6113883.1"/>
    </source>
</evidence>
<dbReference type="Proteomes" id="UP001341840">
    <property type="component" value="Unassembled WGS sequence"/>
</dbReference>
<feature type="compositionally biased region" description="Basic and acidic residues" evidence="1">
    <location>
        <begin position="30"/>
        <end position="40"/>
    </location>
</feature>
<organism evidence="2 3">
    <name type="scientific">Stylosanthes scabra</name>
    <dbReference type="NCBI Taxonomy" id="79078"/>
    <lineage>
        <taxon>Eukaryota</taxon>
        <taxon>Viridiplantae</taxon>
        <taxon>Streptophyta</taxon>
        <taxon>Embryophyta</taxon>
        <taxon>Tracheophyta</taxon>
        <taxon>Spermatophyta</taxon>
        <taxon>Magnoliopsida</taxon>
        <taxon>eudicotyledons</taxon>
        <taxon>Gunneridae</taxon>
        <taxon>Pentapetalae</taxon>
        <taxon>rosids</taxon>
        <taxon>fabids</taxon>
        <taxon>Fabales</taxon>
        <taxon>Fabaceae</taxon>
        <taxon>Papilionoideae</taxon>
        <taxon>50 kb inversion clade</taxon>
        <taxon>dalbergioids sensu lato</taxon>
        <taxon>Dalbergieae</taxon>
        <taxon>Pterocarpus clade</taxon>
        <taxon>Stylosanthes</taxon>
    </lineage>
</organism>
<gene>
    <name evidence="2" type="ORF">PIB30_074958</name>
</gene>
<proteinExistence type="predicted"/>
<keyword evidence="3" id="KW-1185">Reference proteome</keyword>
<reference evidence="2 3" key="1">
    <citation type="journal article" date="2023" name="Plants (Basel)">
        <title>Bridging the Gap: Combining Genomics and Transcriptomics Approaches to Understand Stylosanthes scabra, an Orphan Legume from the Brazilian Caatinga.</title>
        <authorList>
            <person name="Ferreira-Neto J.R.C."/>
            <person name="da Silva M.D."/>
            <person name="Binneck E."/>
            <person name="de Melo N.F."/>
            <person name="da Silva R.H."/>
            <person name="de Melo A.L.T.M."/>
            <person name="Pandolfi V."/>
            <person name="Bustamante F.O."/>
            <person name="Brasileiro-Vidal A.C."/>
            <person name="Benko-Iseppon A.M."/>
        </authorList>
    </citation>
    <scope>NUCLEOTIDE SEQUENCE [LARGE SCALE GENOMIC DNA]</scope>
    <source>
        <tissue evidence="2">Leaves</tissue>
    </source>
</reference>
<feature type="region of interest" description="Disordered" evidence="1">
    <location>
        <begin position="1"/>
        <end position="40"/>
    </location>
</feature>
<feature type="compositionally biased region" description="Basic residues" evidence="1">
    <location>
        <begin position="1"/>
        <end position="12"/>
    </location>
</feature>
<comment type="caution">
    <text evidence="2">The sequence shown here is derived from an EMBL/GenBank/DDBJ whole genome shotgun (WGS) entry which is preliminary data.</text>
</comment>
<evidence type="ECO:0000256" key="1">
    <source>
        <dbReference type="SAM" id="MobiDB-lite"/>
    </source>
</evidence>